<protein>
    <recommendedName>
        <fullName evidence="1">SnoaL-like domain-containing protein</fullName>
    </recommendedName>
</protein>
<evidence type="ECO:0000313" key="2">
    <source>
        <dbReference type="EMBL" id="AMO67830.1"/>
    </source>
</evidence>
<reference evidence="2 3" key="1">
    <citation type="submission" date="2015-12" db="EMBL/GenBank/DDBJ databases">
        <authorList>
            <person name="Shamseldin A."/>
            <person name="Moawad H."/>
            <person name="Abd El-Rahim W.M."/>
            <person name="Sadowsky M.J."/>
        </authorList>
    </citation>
    <scope>NUCLEOTIDE SEQUENCE [LARGE SCALE GENOMIC DNA]</scope>
    <source>
        <strain evidence="2 3">SM2</strain>
    </source>
</reference>
<dbReference type="Pfam" id="PF12680">
    <property type="entry name" value="SnoaL_2"/>
    <property type="match status" value="1"/>
</dbReference>
<evidence type="ECO:0000259" key="1">
    <source>
        <dbReference type="Pfam" id="PF12680"/>
    </source>
</evidence>
<dbReference type="InterPro" id="IPR032710">
    <property type="entry name" value="NTF2-like_dom_sf"/>
</dbReference>
<proteinExistence type="predicted"/>
<name>A0A127M3L9_9GAMM</name>
<dbReference type="RefSeq" id="WP_008246853.1">
    <property type="nucleotide sequence ID" value="NZ_CP014544.1"/>
</dbReference>
<dbReference type="PANTHER" id="PTHR41252">
    <property type="entry name" value="BLR2505 PROTEIN"/>
    <property type="match status" value="1"/>
</dbReference>
<evidence type="ECO:0000313" key="3">
    <source>
        <dbReference type="Proteomes" id="UP000074119"/>
    </source>
</evidence>
<dbReference type="AlphaFoldDB" id="A0A127M3L9"/>
<dbReference type="SUPFAM" id="SSF54427">
    <property type="entry name" value="NTF2-like"/>
    <property type="match status" value="1"/>
</dbReference>
<organism evidence="2 3">
    <name type="scientific">Zhongshania aliphaticivorans</name>
    <dbReference type="NCBI Taxonomy" id="1470434"/>
    <lineage>
        <taxon>Bacteria</taxon>
        <taxon>Pseudomonadati</taxon>
        <taxon>Pseudomonadota</taxon>
        <taxon>Gammaproteobacteria</taxon>
        <taxon>Cellvibrionales</taxon>
        <taxon>Spongiibacteraceae</taxon>
        <taxon>Zhongshania</taxon>
    </lineage>
</organism>
<sequence>MTENTAASLEATNLALTKEIFVRFGNGDVDGIVELLHDEAVIEFYGPEVIPYAGEYHGKEQCREFFSTVLASVNIHVFDADEFICENDRVIVVGKLRLTTKSNGNEIKSPFVHVITCKDGRWSWFRDFMNTAVAQKAFATNGA</sequence>
<dbReference type="KEGG" id="zal:AZF00_05740"/>
<dbReference type="InterPro" id="IPR037401">
    <property type="entry name" value="SnoaL-like"/>
</dbReference>
<feature type="domain" description="SnoaL-like" evidence="1">
    <location>
        <begin position="23"/>
        <end position="123"/>
    </location>
</feature>
<gene>
    <name evidence="2" type="ORF">AZF00_05740</name>
</gene>
<dbReference type="EMBL" id="CP014544">
    <property type="protein sequence ID" value="AMO67830.1"/>
    <property type="molecule type" value="Genomic_DNA"/>
</dbReference>
<dbReference type="Proteomes" id="UP000074119">
    <property type="component" value="Chromosome"/>
</dbReference>
<dbReference type="PANTHER" id="PTHR41252:SF1">
    <property type="entry name" value="BLR2505 PROTEIN"/>
    <property type="match status" value="1"/>
</dbReference>
<dbReference type="Gene3D" id="3.10.450.50">
    <property type="match status" value="1"/>
</dbReference>
<accession>A0A127M3L9</accession>
<dbReference type="STRING" id="1470434.AZF00_05740"/>